<dbReference type="Proteomes" id="UP001281147">
    <property type="component" value="Unassembled WGS sequence"/>
</dbReference>
<reference evidence="1" key="1">
    <citation type="submission" date="2023-07" db="EMBL/GenBank/DDBJ databases">
        <title>Black Yeasts Isolated from many extreme environments.</title>
        <authorList>
            <person name="Coleine C."/>
            <person name="Stajich J.E."/>
            <person name="Selbmann L."/>
        </authorList>
    </citation>
    <scope>NUCLEOTIDE SEQUENCE</scope>
    <source>
        <strain evidence="1">CCFEE 5714</strain>
    </source>
</reference>
<comment type="caution">
    <text evidence="1">The sequence shown here is derived from an EMBL/GenBank/DDBJ whole genome shotgun (WGS) entry which is preliminary data.</text>
</comment>
<name>A0ACC3NPD3_9PEZI</name>
<protein>
    <submittedName>
        <fullName evidence="1">Uncharacterized protein</fullName>
    </submittedName>
</protein>
<keyword evidence="2" id="KW-1185">Reference proteome</keyword>
<organism evidence="1 2">
    <name type="scientific">Vermiconidia calcicola</name>
    <dbReference type="NCBI Taxonomy" id="1690605"/>
    <lineage>
        <taxon>Eukaryota</taxon>
        <taxon>Fungi</taxon>
        <taxon>Dikarya</taxon>
        <taxon>Ascomycota</taxon>
        <taxon>Pezizomycotina</taxon>
        <taxon>Dothideomycetes</taxon>
        <taxon>Dothideomycetidae</taxon>
        <taxon>Mycosphaerellales</taxon>
        <taxon>Extremaceae</taxon>
        <taxon>Vermiconidia</taxon>
    </lineage>
</organism>
<evidence type="ECO:0000313" key="2">
    <source>
        <dbReference type="Proteomes" id="UP001281147"/>
    </source>
</evidence>
<sequence length="139" mass="15433">MPAKHTIISAIAAILAFLSVCACADEYGSGIQQYIDTFNNTNQHLIDYTGPYIPVTARTLITEGGEILHIIDTTENVMKKLREHNPNYDNGQRATPMLPEAQTSPSQPRILYQQTSRPLATTLVFHTSLSIPNVRDYTS</sequence>
<proteinExistence type="predicted"/>
<accession>A0ACC3NPD3</accession>
<evidence type="ECO:0000313" key="1">
    <source>
        <dbReference type="EMBL" id="KAK3720457.1"/>
    </source>
</evidence>
<dbReference type="EMBL" id="JAUTXU010000022">
    <property type="protein sequence ID" value="KAK3720457.1"/>
    <property type="molecule type" value="Genomic_DNA"/>
</dbReference>
<gene>
    <name evidence="1" type="ORF">LTR37_003870</name>
</gene>